<dbReference type="InterPro" id="IPR019128">
    <property type="entry name" value="Dcc1"/>
</dbReference>
<comment type="caution">
    <text evidence="4">The sequence shown here is derived from an EMBL/GenBank/DDBJ whole genome shotgun (WGS) entry which is preliminary data.</text>
</comment>
<dbReference type="GO" id="GO:0034088">
    <property type="term" value="P:maintenance of mitotic sister chromatid cohesion"/>
    <property type="evidence" value="ECO:0007669"/>
    <property type="project" value="TreeGrafter"/>
</dbReference>
<dbReference type="PANTHER" id="PTHR13395">
    <property type="entry name" value="SISTER CHROMATID COHESION PROTEIN DCC1-RELATED"/>
    <property type="match status" value="1"/>
</dbReference>
<protein>
    <recommendedName>
        <fullName evidence="2">Sister chromatid cohesion protein DCC1</fullName>
    </recommendedName>
</protein>
<keyword evidence="3" id="KW-0235">DNA replication</keyword>
<evidence type="ECO:0000313" key="4">
    <source>
        <dbReference type="EMBL" id="KAG5346574.1"/>
    </source>
</evidence>
<evidence type="ECO:0000256" key="1">
    <source>
        <dbReference type="ARBA" id="ARBA00007017"/>
    </source>
</evidence>
<feature type="non-terminal residue" evidence="4">
    <location>
        <position position="409"/>
    </location>
</feature>
<dbReference type="PANTHER" id="PTHR13395:SF6">
    <property type="entry name" value="SISTER CHROMATID COHESION PROTEIN DCC1"/>
    <property type="match status" value="1"/>
</dbReference>
<dbReference type="AlphaFoldDB" id="A0A836FG67"/>
<dbReference type="Proteomes" id="UP000669903">
    <property type="component" value="Unassembled WGS sequence"/>
</dbReference>
<comment type="similarity">
    <text evidence="1">Belongs to the DCC1 family.</text>
</comment>
<dbReference type="GO" id="GO:0000775">
    <property type="term" value="C:chromosome, centromeric region"/>
    <property type="evidence" value="ECO:0007669"/>
    <property type="project" value="TreeGrafter"/>
</dbReference>
<dbReference type="GO" id="GO:0000785">
    <property type="term" value="C:chromatin"/>
    <property type="evidence" value="ECO:0007669"/>
    <property type="project" value="TreeGrafter"/>
</dbReference>
<organism evidence="4 5">
    <name type="scientific">Acromyrmex charruanus</name>
    <dbReference type="NCBI Taxonomy" id="2715315"/>
    <lineage>
        <taxon>Eukaryota</taxon>
        <taxon>Metazoa</taxon>
        <taxon>Ecdysozoa</taxon>
        <taxon>Arthropoda</taxon>
        <taxon>Hexapoda</taxon>
        <taxon>Insecta</taxon>
        <taxon>Pterygota</taxon>
        <taxon>Neoptera</taxon>
        <taxon>Endopterygota</taxon>
        <taxon>Hymenoptera</taxon>
        <taxon>Apocrita</taxon>
        <taxon>Aculeata</taxon>
        <taxon>Formicoidea</taxon>
        <taxon>Formicidae</taxon>
        <taxon>Myrmicinae</taxon>
        <taxon>Acromyrmex</taxon>
    </lineage>
</organism>
<dbReference type="EMBL" id="JAANIC010001523">
    <property type="protein sequence ID" value="KAG5346574.1"/>
    <property type="molecule type" value="Genomic_DNA"/>
</dbReference>
<dbReference type="GO" id="GO:0006260">
    <property type="term" value="P:DNA replication"/>
    <property type="evidence" value="ECO:0007669"/>
    <property type="project" value="UniProtKB-KW"/>
</dbReference>
<accession>A0A836FG67</accession>
<sequence>MESAGLLTKSADKRNIHVKENVCEILELAGIKESDLNTVTQCLYSMQDHQVNDMILLEVDEDILKRLNQGDAISFRGNKHDNAMLCTQTCTYEVREAEISNSWLLVPNLKLGKTTDIEEVAERTIEKHNVKKIFNLYYEVKETKPDLIRLSSLLKSSSFNGLEYESIIDRNVLYSWERLQNELQASDQELKQALSDFLIAEIDGYLRLISFDIEARSLDLILDYFERQSWELDEIDKENTYEFLKELIYEPVFDVIFKRYTEPSTKTKDDGSPLYRRFNEEKCCAVIAKVLLATSPVTEYKEFMKTWNIGTPEKMQPREEYLHGSALIMYNTSKVQKEVISCPEADLPNNIHDRLNELFEIKAKWTVEEITPYIIRFTKGITNVNALLTKYARCSTKNGIKYYGSKHGK</sequence>
<evidence type="ECO:0000256" key="2">
    <source>
        <dbReference type="ARBA" id="ARBA00017682"/>
    </source>
</evidence>
<dbReference type="GO" id="GO:0031390">
    <property type="term" value="C:Ctf18 RFC-like complex"/>
    <property type="evidence" value="ECO:0007669"/>
    <property type="project" value="InterPro"/>
</dbReference>
<gene>
    <name evidence="4" type="primary">Dscc1</name>
    <name evidence="4" type="ORF">G6Z76_0003368</name>
</gene>
<proteinExistence type="inferred from homology"/>
<reference evidence="4" key="1">
    <citation type="submission" date="2020-03" db="EMBL/GenBank/DDBJ databases">
        <title>Relaxed selection underlies rapid genomic changes in the transitions from sociality to social parasitism in ants.</title>
        <authorList>
            <person name="Bi X."/>
        </authorList>
    </citation>
    <scope>NUCLEOTIDE SEQUENCE</scope>
    <source>
        <strain evidence="4">BGI-DK2014a</strain>
        <tissue evidence="4">Whole body</tissue>
    </source>
</reference>
<dbReference type="Pfam" id="PF09724">
    <property type="entry name" value="Dcc1"/>
    <property type="match status" value="1"/>
</dbReference>
<evidence type="ECO:0000256" key="3">
    <source>
        <dbReference type="ARBA" id="ARBA00022705"/>
    </source>
</evidence>
<feature type="non-terminal residue" evidence="4">
    <location>
        <position position="1"/>
    </location>
</feature>
<keyword evidence="5" id="KW-1185">Reference proteome</keyword>
<evidence type="ECO:0000313" key="5">
    <source>
        <dbReference type="Proteomes" id="UP000669903"/>
    </source>
</evidence>
<name>A0A836FG67_9HYME</name>